<dbReference type="Pfam" id="PF00664">
    <property type="entry name" value="ABC_membrane"/>
    <property type="match status" value="1"/>
</dbReference>
<keyword evidence="5" id="KW-0547">Nucleotide-binding</keyword>
<keyword evidence="3" id="KW-1003">Cell membrane</keyword>
<evidence type="ECO:0000256" key="9">
    <source>
        <dbReference type="ARBA" id="ARBA00023055"/>
    </source>
</evidence>
<dbReference type="InterPro" id="IPR039421">
    <property type="entry name" value="Type_1_exporter"/>
</dbReference>
<evidence type="ECO:0000313" key="15">
    <source>
        <dbReference type="Proteomes" id="UP001595758"/>
    </source>
</evidence>
<keyword evidence="7" id="KW-1278">Translocase</keyword>
<dbReference type="SUPFAM" id="SSF90123">
    <property type="entry name" value="ABC transporter transmembrane region"/>
    <property type="match status" value="1"/>
</dbReference>
<dbReference type="SUPFAM" id="SSF52540">
    <property type="entry name" value="P-loop containing nucleoside triphosphate hydrolases"/>
    <property type="match status" value="1"/>
</dbReference>
<evidence type="ECO:0000256" key="10">
    <source>
        <dbReference type="ARBA" id="ARBA00023136"/>
    </source>
</evidence>
<dbReference type="CDD" id="cd18552">
    <property type="entry name" value="ABC_6TM_MsbA_like"/>
    <property type="match status" value="1"/>
</dbReference>
<dbReference type="PROSITE" id="PS00211">
    <property type="entry name" value="ABC_TRANSPORTER_1"/>
    <property type="match status" value="1"/>
</dbReference>
<evidence type="ECO:0000256" key="6">
    <source>
        <dbReference type="ARBA" id="ARBA00022840"/>
    </source>
</evidence>
<evidence type="ECO:0000256" key="2">
    <source>
        <dbReference type="ARBA" id="ARBA00022448"/>
    </source>
</evidence>
<gene>
    <name evidence="14" type="primary">msbA</name>
    <name evidence="14" type="ORF">ACFORL_06590</name>
</gene>
<evidence type="ECO:0000259" key="13">
    <source>
        <dbReference type="PROSITE" id="PS50929"/>
    </source>
</evidence>
<proteinExistence type="predicted"/>
<dbReference type="SMART" id="SM00382">
    <property type="entry name" value="AAA"/>
    <property type="match status" value="1"/>
</dbReference>
<dbReference type="PANTHER" id="PTHR43394">
    <property type="entry name" value="ATP-DEPENDENT PERMEASE MDL1, MITOCHONDRIAL"/>
    <property type="match status" value="1"/>
</dbReference>
<dbReference type="InterPro" id="IPR036640">
    <property type="entry name" value="ABC1_TM_sf"/>
</dbReference>
<dbReference type="PROSITE" id="PS50929">
    <property type="entry name" value="ABC_TM1F"/>
    <property type="match status" value="1"/>
</dbReference>
<feature type="domain" description="ABC transmembrane type-1" evidence="13">
    <location>
        <begin position="28"/>
        <end position="310"/>
    </location>
</feature>
<evidence type="ECO:0000256" key="4">
    <source>
        <dbReference type="ARBA" id="ARBA00022692"/>
    </source>
</evidence>
<feature type="transmembrane region" description="Helical" evidence="11">
    <location>
        <begin position="277"/>
        <end position="295"/>
    </location>
</feature>
<dbReference type="PANTHER" id="PTHR43394:SF1">
    <property type="entry name" value="ATP-BINDING CASSETTE SUB-FAMILY B MEMBER 10, MITOCHONDRIAL"/>
    <property type="match status" value="1"/>
</dbReference>
<keyword evidence="10 11" id="KW-0472">Membrane</keyword>
<organism evidence="14 15">
    <name type="scientific">Legionella dresdenensis</name>
    <dbReference type="NCBI Taxonomy" id="450200"/>
    <lineage>
        <taxon>Bacteria</taxon>
        <taxon>Pseudomonadati</taxon>
        <taxon>Pseudomonadota</taxon>
        <taxon>Gammaproteobacteria</taxon>
        <taxon>Legionellales</taxon>
        <taxon>Legionellaceae</taxon>
        <taxon>Legionella</taxon>
    </lineage>
</organism>
<keyword evidence="8 11" id="KW-1133">Transmembrane helix</keyword>
<keyword evidence="2" id="KW-0813">Transport</keyword>
<evidence type="ECO:0000256" key="1">
    <source>
        <dbReference type="ARBA" id="ARBA00004651"/>
    </source>
</evidence>
<dbReference type="Gene3D" id="3.40.50.300">
    <property type="entry name" value="P-loop containing nucleotide triphosphate hydrolases"/>
    <property type="match status" value="1"/>
</dbReference>
<feature type="transmembrane region" description="Helical" evidence="11">
    <location>
        <begin position="249"/>
        <end position="271"/>
    </location>
</feature>
<dbReference type="InterPro" id="IPR017871">
    <property type="entry name" value="ABC_transporter-like_CS"/>
</dbReference>
<keyword evidence="4 11" id="KW-0812">Transmembrane</keyword>
<feature type="transmembrane region" description="Helical" evidence="11">
    <location>
        <begin position="23"/>
        <end position="48"/>
    </location>
</feature>
<reference evidence="15" key="1">
    <citation type="journal article" date="2019" name="Int. J. Syst. Evol. Microbiol.">
        <title>The Global Catalogue of Microorganisms (GCM) 10K type strain sequencing project: providing services to taxonomists for standard genome sequencing and annotation.</title>
        <authorList>
            <consortium name="The Broad Institute Genomics Platform"/>
            <consortium name="The Broad Institute Genome Sequencing Center for Infectious Disease"/>
            <person name="Wu L."/>
            <person name="Ma J."/>
        </authorList>
    </citation>
    <scope>NUCLEOTIDE SEQUENCE [LARGE SCALE GENOMIC DNA]</scope>
    <source>
        <strain evidence="15">CCUG 59858</strain>
    </source>
</reference>
<evidence type="ECO:0000256" key="7">
    <source>
        <dbReference type="ARBA" id="ARBA00022967"/>
    </source>
</evidence>
<dbReference type="RefSeq" id="WP_382342304.1">
    <property type="nucleotide sequence ID" value="NZ_JBHSAB010000011.1"/>
</dbReference>
<keyword evidence="15" id="KW-1185">Reference proteome</keyword>
<evidence type="ECO:0000256" key="5">
    <source>
        <dbReference type="ARBA" id="ARBA00022741"/>
    </source>
</evidence>
<evidence type="ECO:0000256" key="8">
    <source>
        <dbReference type="ARBA" id="ARBA00022989"/>
    </source>
</evidence>
<dbReference type="EMBL" id="JBHSAB010000011">
    <property type="protein sequence ID" value="MFC3908743.1"/>
    <property type="molecule type" value="Genomic_DNA"/>
</dbReference>
<dbReference type="InterPro" id="IPR011917">
    <property type="entry name" value="ABC_transpr_lipidA"/>
</dbReference>
<sequence>MTSHTPTKTRLLYWRLLSYVKPFWSVLLLGIFANILYSMIDAGFTYMMRPFLDKGFIDIDMEFVKRIPVIVLIGITIRGLVSSMASYCMTWVARAVVKVLRQRVFAHIVKLPSDYYDQATSGQLLSKIIYDVEQVAQVSADALTDFVQNLCLVIGLLSVMMIICWQLSLMFLLTIPFVGIIVNYTNKRVRRISHKVQHSMGQVTEIAAEAIEGYRVVRIFGGEQYEIDKFDQATETSRLNDMKVAISKAINVSGVQFVIAIGIAVIIFSAIKLSTVITITAGSFLAIIAAMLQLIKPIKTLTTLNAVIQRGLAGAESVFNLLDMPIEDKQGKALTGRVKGQIAFEKVNYAYRQGQPVLHDVSFTINAGETVALVGHSGSGKTTIASLIPRFYEVLSGHIRLDGKPINAIALDSLREQIALVGQQVTLFNDTLANNIAYGRFDISRDQIIRAAEQAFADEFIARLPNGYDTKVGENGILLSGGQRQRLAIARAILKDAPVLILDEATSALDSESERYIQAALDQIMQNRTTLVIAHRLSTIKKADKIIVLNHGRVVEQGSHQALLNLDGYYAQLYNAQKLGVDERQPQEEVMA</sequence>
<feature type="domain" description="ABC transporter" evidence="12">
    <location>
        <begin position="342"/>
        <end position="576"/>
    </location>
</feature>
<feature type="transmembrane region" description="Helical" evidence="11">
    <location>
        <begin position="69"/>
        <end position="93"/>
    </location>
</feature>
<dbReference type="PROSITE" id="PS50893">
    <property type="entry name" value="ABC_TRANSPORTER_2"/>
    <property type="match status" value="1"/>
</dbReference>
<dbReference type="Proteomes" id="UP001595758">
    <property type="component" value="Unassembled WGS sequence"/>
</dbReference>
<evidence type="ECO:0000313" key="14">
    <source>
        <dbReference type="EMBL" id="MFC3908743.1"/>
    </source>
</evidence>
<dbReference type="Gene3D" id="1.20.1560.10">
    <property type="entry name" value="ABC transporter type 1, transmembrane domain"/>
    <property type="match status" value="1"/>
</dbReference>
<name>A0ABV8CEL8_9GAMM</name>
<dbReference type="Pfam" id="PF00005">
    <property type="entry name" value="ABC_tran"/>
    <property type="match status" value="1"/>
</dbReference>
<dbReference type="InterPro" id="IPR003593">
    <property type="entry name" value="AAA+_ATPase"/>
</dbReference>
<dbReference type="NCBIfam" id="TIGR02203">
    <property type="entry name" value="MsbA_lipidA"/>
    <property type="match status" value="1"/>
</dbReference>
<feature type="transmembrane region" description="Helical" evidence="11">
    <location>
        <begin position="152"/>
        <end position="185"/>
    </location>
</feature>
<keyword evidence="9" id="KW-0445">Lipid transport</keyword>
<keyword evidence="6" id="KW-0067">ATP-binding</keyword>
<protein>
    <submittedName>
        <fullName evidence="14">Lipid A export permease/ATP-binding protein MsbA</fullName>
    </submittedName>
</protein>
<evidence type="ECO:0000256" key="3">
    <source>
        <dbReference type="ARBA" id="ARBA00022475"/>
    </source>
</evidence>
<evidence type="ECO:0000259" key="12">
    <source>
        <dbReference type="PROSITE" id="PS50893"/>
    </source>
</evidence>
<comment type="caution">
    <text evidence="14">The sequence shown here is derived from an EMBL/GenBank/DDBJ whole genome shotgun (WGS) entry which is preliminary data.</text>
</comment>
<dbReference type="InterPro" id="IPR003439">
    <property type="entry name" value="ABC_transporter-like_ATP-bd"/>
</dbReference>
<accession>A0ABV8CEL8</accession>
<comment type="subcellular location">
    <subcellularLocation>
        <location evidence="1">Cell membrane</location>
        <topology evidence="1">Multi-pass membrane protein</topology>
    </subcellularLocation>
</comment>
<dbReference type="InterPro" id="IPR027417">
    <property type="entry name" value="P-loop_NTPase"/>
</dbReference>
<dbReference type="InterPro" id="IPR011527">
    <property type="entry name" value="ABC1_TM_dom"/>
</dbReference>
<evidence type="ECO:0000256" key="11">
    <source>
        <dbReference type="SAM" id="Phobius"/>
    </source>
</evidence>